<organism evidence="2 3">
    <name type="scientific">Ignelater luminosus</name>
    <name type="common">Cucubano</name>
    <name type="synonym">Pyrophorus luminosus</name>
    <dbReference type="NCBI Taxonomy" id="2038154"/>
    <lineage>
        <taxon>Eukaryota</taxon>
        <taxon>Metazoa</taxon>
        <taxon>Ecdysozoa</taxon>
        <taxon>Arthropoda</taxon>
        <taxon>Hexapoda</taxon>
        <taxon>Insecta</taxon>
        <taxon>Pterygota</taxon>
        <taxon>Neoptera</taxon>
        <taxon>Endopterygota</taxon>
        <taxon>Coleoptera</taxon>
        <taxon>Polyphaga</taxon>
        <taxon>Elateriformia</taxon>
        <taxon>Elateroidea</taxon>
        <taxon>Elateridae</taxon>
        <taxon>Agrypninae</taxon>
        <taxon>Pyrophorini</taxon>
        <taxon>Ignelater</taxon>
    </lineage>
</organism>
<dbReference type="EMBL" id="VTPC01002759">
    <property type="protein sequence ID" value="KAF2899540.1"/>
    <property type="molecule type" value="Genomic_DNA"/>
</dbReference>
<feature type="domain" description="Reverse transcriptase" evidence="1">
    <location>
        <begin position="1"/>
        <end position="181"/>
    </location>
</feature>
<accession>A0A8K0D4X7</accession>
<proteinExistence type="predicted"/>
<dbReference type="Proteomes" id="UP000801492">
    <property type="component" value="Unassembled WGS sequence"/>
</dbReference>
<reference evidence="2" key="1">
    <citation type="submission" date="2019-08" db="EMBL/GenBank/DDBJ databases">
        <title>The genome of the North American firefly Photinus pyralis.</title>
        <authorList>
            <consortium name="Photinus pyralis genome working group"/>
            <person name="Fallon T.R."/>
            <person name="Sander Lower S.E."/>
            <person name="Weng J.-K."/>
        </authorList>
    </citation>
    <scope>NUCLEOTIDE SEQUENCE</scope>
    <source>
        <strain evidence="2">TRF0915ILg1</strain>
        <tissue evidence="2">Whole body</tissue>
    </source>
</reference>
<feature type="non-terminal residue" evidence="2">
    <location>
        <position position="1"/>
    </location>
</feature>
<dbReference type="PROSITE" id="PS50878">
    <property type="entry name" value="RT_POL"/>
    <property type="match status" value="1"/>
</dbReference>
<gene>
    <name evidence="2" type="ORF">ILUMI_06633</name>
</gene>
<dbReference type="PANTHER" id="PTHR33332">
    <property type="entry name" value="REVERSE TRANSCRIPTASE DOMAIN-CONTAINING PROTEIN"/>
    <property type="match status" value="1"/>
</dbReference>
<protein>
    <recommendedName>
        <fullName evidence="1">Reverse transcriptase domain-containing protein</fullName>
    </recommendedName>
</protein>
<comment type="caution">
    <text evidence="2">The sequence shown here is derived from an EMBL/GenBank/DDBJ whole genome shotgun (WGS) entry which is preliminary data.</text>
</comment>
<evidence type="ECO:0000259" key="1">
    <source>
        <dbReference type="PROSITE" id="PS50878"/>
    </source>
</evidence>
<dbReference type="AlphaFoldDB" id="A0A8K0D4X7"/>
<dbReference type="InterPro" id="IPR000477">
    <property type="entry name" value="RT_dom"/>
</dbReference>
<dbReference type="Pfam" id="PF00078">
    <property type="entry name" value="RVT_1"/>
    <property type="match status" value="1"/>
</dbReference>
<evidence type="ECO:0000313" key="3">
    <source>
        <dbReference type="Proteomes" id="UP000801492"/>
    </source>
</evidence>
<keyword evidence="3" id="KW-1185">Reference proteome</keyword>
<sequence>MQSGFRPYHSCTTALLKITDNVMKVSDRELCTVLALLDCSKVLDIISHKILLSVLHYVGLSLQAVKLIESYLGIRSQKVTLDDVYSEALRLRMGAPQGSILGPLLYIVYTSNFYKSIFNCQLHMYADDTQWYYSSHLHNVLIAVSTINEDLKSLVETSTKRSLVCCFVHNERPVNVISTRRYGQLMSRRQLVRSQSSNAASKEHYQYIKDAIHQAAYEPLGIYEKNNNERKPYWWYEEIEIDIEGKRKAFQKYSSTKSIEDKIKYKEAQSKLRKKN</sequence>
<name>A0A8K0D4X7_IGNLU</name>
<evidence type="ECO:0000313" key="2">
    <source>
        <dbReference type="EMBL" id="KAF2899540.1"/>
    </source>
</evidence>
<dbReference type="OrthoDB" id="6776488at2759"/>